<dbReference type="Pfam" id="PF13672">
    <property type="entry name" value="PP2C_2"/>
    <property type="match status" value="1"/>
</dbReference>
<dbReference type="GO" id="GO:0004722">
    <property type="term" value="F:protein serine/threonine phosphatase activity"/>
    <property type="evidence" value="ECO:0007669"/>
    <property type="project" value="InterPro"/>
</dbReference>
<evidence type="ECO:0000313" key="2">
    <source>
        <dbReference type="EMBL" id="HIX52426.1"/>
    </source>
</evidence>
<gene>
    <name evidence="2" type="ORF">IAA28_06445</name>
</gene>
<comment type="caution">
    <text evidence="2">The sequence shown here is derived from an EMBL/GenBank/DDBJ whole genome shotgun (WGS) entry which is preliminary data.</text>
</comment>
<dbReference type="SUPFAM" id="SSF81606">
    <property type="entry name" value="PP2C-like"/>
    <property type="match status" value="1"/>
</dbReference>
<proteinExistence type="predicted"/>
<dbReference type="SMART" id="SM00331">
    <property type="entry name" value="PP2C_SIG"/>
    <property type="match status" value="1"/>
</dbReference>
<dbReference type="CDD" id="cd00143">
    <property type="entry name" value="PP2Cc"/>
    <property type="match status" value="1"/>
</dbReference>
<dbReference type="PANTHER" id="PTHR13832:SF860">
    <property type="entry name" value="PROTEIN PHOSPHATASE PHPP"/>
    <property type="match status" value="1"/>
</dbReference>
<reference evidence="2" key="2">
    <citation type="submission" date="2021-04" db="EMBL/GenBank/DDBJ databases">
        <authorList>
            <person name="Gilroy R."/>
        </authorList>
    </citation>
    <scope>NUCLEOTIDE SEQUENCE</scope>
    <source>
        <strain evidence="2">ChiGjej4B4-12881</strain>
    </source>
</reference>
<dbReference type="PROSITE" id="PS51746">
    <property type="entry name" value="PPM_2"/>
    <property type="match status" value="1"/>
</dbReference>
<accession>A0A9D1W4N2</accession>
<feature type="domain" description="PPM-type phosphatase" evidence="1">
    <location>
        <begin position="3"/>
        <end position="240"/>
    </location>
</feature>
<dbReference type="SMART" id="SM00332">
    <property type="entry name" value="PP2Cc"/>
    <property type="match status" value="1"/>
</dbReference>
<name>A0A9D1W4N2_9FIRM</name>
<dbReference type="EMBL" id="DXEU01000110">
    <property type="protein sequence ID" value="HIX52426.1"/>
    <property type="molecule type" value="Genomic_DNA"/>
</dbReference>
<dbReference type="AlphaFoldDB" id="A0A9D1W4N2"/>
<organism evidence="2 3">
    <name type="scientific">Candidatus Lachnoclostridium stercoripullorum</name>
    <dbReference type="NCBI Taxonomy" id="2838635"/>
    <lineage>
        <taxon>Bacteria</taxon>
        <taxon>Bacillati</taxon>
        <taxon>Bacillota</taxon>
        <taxon>Clostridia</taxon>
        <taxon>Lachnospirales</taxon>
        <taxon>Lachnospiraceae</taxon>
    </lineage>
</organism>
<evidence type="ECO:0000259" key="1">
    <source>
        <dbReference type="PROSITE" id="PS51746"/>
    </source>
</evidence>
<dbReference type="Proteomes" id="UP000886780">
    <property type="component" value="Unassembled WGS sequence"/>
</dbReference>
<sequence length="245" mass="26816">MEAYGLTDIGMVRSMNQDFVFASPKKIGPLENLFLVADGMGGHKAGDYASRFMIRRLVRCVKLSDGKTPVAVLGKAIRQVNRELYQEAAKNEEFSGMGTTLVAAATEGATLYVSNIGDSRLYLIRAGKAYQVTRDHSYVEEMVAAGRMERGSREYLSQKNIITRAAGMTERVEADFFEVDLEEGDHILLCSDGLTNMVDDGTIARIASGGECVRARAEKLVNQANENGGRDNITVILADYEKEVG</sequence>
<protein>
    <submittedName>
        <fullName evidence="2">Stp1/IreP family PP2C-type Ser/Thr phosphatase</fullName>
    </submittedName>
</protein>
<reference evidence="2" key="1">
    <citation type="journal article" date="2021" name="PeerJ">
        <title>Extensive microbial diversity within the chicken gut microbiome revealed by metagenomics and culture.</title>
        <authorList>
            <person name="Gilroy R."/>
            <person name="Ravi A."/>
            <person name="Getino M."/>
            <person name="Pursley I."/>
            <person name="Horton D.L."/>
            <person name="Alikhan N.F."/>
            <person name="Baker D."/>
            <person name="Gharbi K."/>
            <person name="Hall N."/>
            <person name="Watson M."/>
            <person name="Adriaenssens E.M."/>
            <person name="Foster-Nyarko E."/>
            <person name="Jarju S."/>
            <person name="Secka A."/>
            <person name="Antonio M."/>
            <person name="Oren A."/>
            <person name="Chaudhuri R.R."/>
            <person name="La Ragione R."/>
            <person name="Hildebrand F."/>
            <person name="Pallen M.J."/>
        </authorList>
    </citation>
    <scope>NUCLEOTIDE SEQUENCE</scope>
    <source>
        <strain evidence="2">ChiGjej4B4-12881</strain>
    </source>
</reference>
<dbReference type="InterPro" id="IPR015655">
    <property type="entry name" value="PP2C"/>
</dbReference>
<dbReference type="Gene3D" id="3.60.40.10">
    <property type="entry name" value="PPM-type phosphatase domain"/>
    <property type="match status" value="1"/>
</dbReference>
<dbReference type="InterPro" id="IPR001932">
    <property type="entry name" value="PPM-type_phosphatase-like_dom"/>
</dbReference>
<dbReference type="InterPro" id="IPR036457">
    <property type="entry name" value="PPM-type-like_dom_sf"/>
</dbReference>
<dbReference type="NCBIfam" id="NF033484">
    <property type="entry name" value="Stp1_PP2C_phos"/>
    <property type="match status" value="1"/>
</dbReference>
<evidence type="ECO:0000313" key="3">
    <source>
        <dbReference type="Proteomes" id="UP000886780"/>
    </source>
</evidence>
<dbReference type="PANTHER" id="PTHR13832">
    <property type="entry name" value="PROTEIN PHOSPHATASE 2C"/>
    <property type="match status" value="1"/>
</dbReference>